<sequence>MLRLLQPDIGGGYTMVIIAAPKCECTGENSSSLPAIWARSIAMAEISAIDRAFDLARSGLCRSVSEIIRRLPRDDRAAVEAHLAQPAARRELILICSDAWISAD</sequence>
<keyword evidence="2" id="KW-1185">Reference proteome</keyword>
<accession>A0ABX0TWE5</accession>
<protein>
    <submittedName>
        <fullName evidence="1">Uncharacterized protein</fullName>
    </submittedName>
</protein>
<dbReference type="EMBL" id="JAAOZC010000004">
    <property type="protein sequence ID" value="NIJ08494.1"/>
    <property type="molecule type" value="Genomic_DNA"/>
</dbReference>
<name>A0ABX0TWE5_9SPHN</name>
<organism evidence="1 2">
    <name type="scientific">Sphingomonas vulcanisoli</name>
    <dbReference type="NCBI Taxonomy" id="1658060"/>
    <lineage>
        <taxon>Bacteria</taxon>
        <taxon>Pseudomonadati</taxon>
        <taxon>Pseudomonadota</taxon>
        <taxon>Alphaproteobacteria</taxon>
        <taxon>Sphingomonadales</taxon>
        <taxon>Sphingomonadaceae</taxon>
        <taxon>Sphingomonas</taxon>
    </lineage>
</organism>
<gene>
    <name evidence="1" type="ORF">FHS31_002111</name>
</gene>
<evidence type="ECO:0000313" key="2">
    <source>
        <dbReference type="Proteomes" id="UP000727456"/>
    </source>
</evidence>
<dbReference type="Proteomes" id="UP000727456">
    <property type="component" value="Unassembled WGS sequence"/>
</dbReference>
<reference evidence="1 2" key="1">
    <citation type="submission" date="2020-03" db="EMBL/GenBank/DDBJ databases">
        <title>Genomic Encyclopedia of Type Strains, Phase III (KMG-III): the genomes of soil and plant-associated and newly described type strains.</title>
        <authorList>
            <person name="Whitman W."/>
        </authorList>
    </citation>
    <scope>NUCLEOTIDE SEQUENCE [LARGE SCALE GENOMIC DNA]</scope>
    <source>
        <strain evidence="1 2">CECT 8804</strain>
    </source>
</reference>
<dbReference type="RefSeq" id="WP_167073309.1">
    <property type="nucleotide sequence ID" value="NZ_JAAOZC010000004.1"/>
</dbReference>
<evidence type="ECO:0000313" key="1">
    <source>
        <dbReference type="EMBL" id="NIJ08494.1"/>
    </source>
</evidence>
<comment type="caution">
    <text evidence="1">The sequence shown here is derived from an EMBL/GenBank/DDBJ whole genome shotgun (WGS) entry which is preliminary data.</text>
</comment>
<proteinExistence type="predicted"/>